<keyword evidence="2" id="KW-1185">Reference proteome</keyword>
<evidence type="ECO:0000313" key="1">
    <source>
        <dbReference type="EMBL" id="KAH6941025.1"/>
    </source>
</evidence>
<dbReference type="EMBL" id="CM023491">
    <property type="protein sequence ID" value="KAH6941025.1"/>
    <property type="molecule type" value="Genomic_DNA"/>
</dbReference>
<organism evidence="1 2">
    <name type="scientific">Hyalomma asiaticum</name>
    <name type="common">Tick</name>
    <dbReference type="NCBI Taxonomy" id="266040"/>
    <lineage>
        <taxon>Eukaryota</taxon>
        <taxon>Metazoa</taxon>
        <taxon>Ecdysozoa</taxon>
        <taxon>Arthropoda</taxon>
        <taxon>Chelicerata</taxon>
        <taxon>Arachnida</taxon>
        <taxon>Acari</taxon>
        <taxon>Parasitiformes</taxon>
        <taxon>Ixodida</taxon>
        <taxon>Ixodoidea</taxon>
        <taxon>Ixodidae</taxon>
        <taxon>Hyalomminae</taxon>
        <taxon>Hyalomma</taxon>
    </lineage>
</organism>
<accession>A0ACB7T2D5</accession>
<name>A0ACB7T2D5_HYAAI</name>
<comment type="caution">
    <text evidence="1">The sequence shown here is derived from an EMBL/GenBank/DDBJ whole genome shotgun (WGS) entry which is preliminary data.</text>
</comment>
<sequence length="285" mass="32001">MARRGSTTTRTRTSKTEVQLGNTPMTSVNFLSKKTVDTTPEDSLSSTVFVDVNGYVRLPLVFLNMAVSLLGLLGFWSSLYELHTSSSHVPGAHSRNFVVVLFQRPEIAAFFLSSVVLVTASSGFLGALLENVTLLTAFAVLQLLVAVLVFFLPSAARSYMERSVSRDMIVVYRDSPDLQSFVDWMQLEYRCCGVSSEGFRDWNLNPYFACDKSNESRERCFVPASCCRRNETNAGRLPNVMCGMNVLQRDRFSFKCRRLEEGQEVMETRNTSGFREAKARRRVAG</sequence>
<proteinExistence type="predicted"/>
<protein>
    <submittedName>
        <fullName evidence="1">Uncharacterized protein</fullName>
    </submittedName>
</protein>
<reference evidence="1" key="1">
    <citation type="submission" date="2020-05" db="EMBL/GenBank/DDBJ databases">
        <title>Large-scale comparative analyses of tick genomes elucidate their genetic diversity and vector capacities.</title>
        <authorList>
            <person name="Jia N."/>
            <person name="Wang J."/>
            <person name="Shi W."/>
            <person name="Du L."/>
            <person name="Sun Y."/>
            <person name="Zhan W."/>
            <person name="Jiang J."/>
            <person name="Wang Q."/>
            <person name="Zhang B."/>
            <person name="Ji P."/>
            <person name="Sakyi L.B."/>
            <person name="Cui X."/>
            <person name="Yuan T."/>
            <person name="Jiang B."/>
            <person name="Yang W."/>
            <person name="Lam T.T.-Y."/>
            <person name="Chang Q."/>
            <person name="Ding S."/>
            <person name="Wang X."/>
            <person name="Zhu J."/>
            <person name="Ruan X."/>
            <person name="Zhao L."/>
            <person name="Wei J."/>
            <person name="Que T."/>
            <person name="Du C."/>
            <person name="Cheng J."/>
            <person name="Dai P."/>
            <person name="Han X."/>
            <person name="Huang E."/>
            <person name="Gao Y."/>
            <person name="Liu J."/>
            <person name="Shao H."/>
            <person name="Ye R."/>
            <person name="Li L."/>
            <person name="Wei W."/>
            <person name="Wang X."/>
            <person name="Wang C."/>
            <person name="Yang T."/>
            <person name="Huo Q."/>
            <person name="Li W."/>
            <person name="Guo W."/>
            <person name="Chen H."/>
            <person name="Zhou L."/>
            <person name="Ni X."/>
            <person name="Tian J."/>
            <person name="Zhou Y."/>
            <person name="Sheng Y."/>
            <person name="Liu T."/>
            <person name="Pan Y."/>
            <person name="Xia L."/>
            <person name="Li J."/>
            <person name="Zhao F."/>
            <person name="Cao W."/>
        </authorList>
    </citation>
    <scope>NUCLEOTIDE SEQUENCE</scope>
    <source>
        <strain evidence="1">Hyas-2018</strain>
    </source>
</reference>
<evidence type="ECO:0000313" key="2">
    <source>
        <dbReference type="Proteomes" id="UP000821845"/>
    </source>
</evidence>
<dbReference type="Proteomes" id="UP000821845">
    <property type="component" value="Chromosome 11"/>
</dbReference>
<gene>
    <name evidence="1" type="ORF">HPB50_012366</name>
</gene>